<dbReference type="AlphaFoldDB" id="A0A1M6FAI7"/>
<evidence type="ECO:0000259" key="1">
    <source>
        <dbReference type="Pfam" id="PF04230"/>
    </source>
</evidence>
<dbReference type="InterPro" id="IPR007345">
    <property type="entry name" value="Polysacch_pyruvyl_Trfase"/>
</dbReference>
<keyword evidence="2" id="KW-0808">Transferase</keyword>
<dbReference type="Pfam" id="PF04230">
    <property type="entry name" value="PS_pyruv_trans"/>
    <property type="match status" value="1"/>
</dbReference>
<organism evidence="2 3">
    <name type="scientific">Aquimarina spongiae</name>
    <dbReference type="NCBI Taxonomy" id="570521"/>
    <lineage>
        <taxon>Bacteria</taxon>
        <taxon>Pseudomonadati</taxon>
        <taxon>Bacteroidota</taxon>
        <taxon>Flavobacteriia</taxon>
        <taxon>Flavobacteriales</taxon>
        <taxon>Flavobacteriaceae</taxon>
        <taxon>Aquimarina</taxon>
    </lineage>
</organism>
<evidence type="ECO:0000313" key="2">
    <source>
        <dbReference type="EMBL" id="SHI94619.1"/>
    </source>
</evidence>
<dbReference type="RefSeq" id="WP_073315999.1">
    <property type="nucleotide sequence ID" value="NZ_FQYP01000004.1"/>
</dbReference>
<evidence type="ECO:0000313" key="3">
    <source>
        <dbReference type="Proteomes" id="UP000184432"/>
    </source>
</evidence>
<reference evidence="3" key="1">
    <citation type="submission" date="2016-11" db="EMBL/GenBank/DDBJ databases">
        <authorList>
            <person name="Varghese N."/>
            <person name="Submissions S."/>
        </authorList>
    </citation>
    <scope>NUCLEOTIDE SEQUENCE [LARGE SCALE GENOMIC DNA]</scope>
    <source>
        <strain evidence="3">DSM 22623</strain>
    </source>
</reference>
<dbReference type="GO" id="GO:0016740">
    <property type="term" value="F:transferase activity"/>
    <property type="evidence" value="ECO:0007669"/>
    <property type="project" value="UniProtKB-KW"/>
</dbReference>
<gene>
    <name evidence="2" type="ORF">SAMN04488508_104172</name>
</gene>
<dbReference type="EMBL" id="FQYP01000004">
    <property type="protein sequence ID" value="SHI94619.1"/>
    <property type="molecule type" value="Genomic_DNA"/>
</dbReference>
<sequence length="331" mass="38591">MINSILDLKKIINDNLFDLIDGDYVLFDVPEHRNIGDQLIWRGEHDFLKQIPHNCLFISSLGYHRNPKIDKDTIILLHGGGNFGDVWVLHQKFREKIIKDYPENRIIIFPQSVQFGDKSKLVEAAKIFNNHGNITICARDSFSYELLNEHFNSCKILMVPDMAFSSSLEKKVKTTKSKDLILKRIDKELASEIDEKQFSDFEVKDWPTYNMDVIEYIKKKYTGLNRRISETLLNNDKEGLDSFRTFGFLPYRKRDNFVDIGIDFLSSYDLNITTRLHGHILSLLLGIPSIIVDNSYGKNKRFYETWLSNVNDSYFAKDVEEAIVIYKELKS</sequence>
<dbReference type="OrthoDB" id="9807674at2"/>
<keyword evidence="3" id="KW-1185">Reference proteome</keyword>
<dbReference type="Proteomes" id="UP000184432">
    <property type="component" value="Unassembled WGS sequence"/>
</dbReference>
<proteinExistence type="predicted"/>
<dbReference type="STRING" id="570521.SAMN04488508_104172"/>
<feature type="domain" description="Polysaccharide pyruvyl transferase" evidence="1">
    <location>
        <begin position="34"/>
        <end position="296"/>
    </location>
</feature>
<protein>
    <submittedName>
        <fullName evidence="2">Exopolysaccharide biosynthesis protein EpsI, predicted pyruvyl transferase</fullName>
    </submittedName>
</protein>
<name>A0A1M6FAI7_9FLAO</name>
<accession>A0A1M6FAI7</accession>